<name>A0A7G8PUF0_9FLAO</name>
<dbReference type="EMBL" id="CP052909">
    <property type="protein sequence ID" value="QNJ97966.1"/>
    <property type="molecule type" value="Genomic_DNA"/>
</dbReference>
<accession>A0A7G8PUF0</accession>
<organism evidence="3 4">
    <name type="scientific">Constantimarinum furrinae</name>
    <dbReference type="NCBI Taxonomy" id="2562285"/>
    <lineage>
        <taxon>Bacteria</taxon>
        <taxon>Pseudomonadati</taxon>
        <taxon>Bacteroidota</taxon>
        <taxon>Flavobacteriia</taxon>
        <taxon>Flavobacteriales</taxon>
        <taxon>Flavobacteriaceae</taxon>
        <taxon>Altibacter/Constantimarinum group</taxon>
        <taxon>Constantimarinum</taxon>
    </lineage>
</organism>
<evidence type="ECO:0000313" key="3">
    <source>
        <dbReference type="EMBL" id="QNJ97966.1"/>
    </source>
</evidence>
<keyword evidence="4" id="KW-1185">Reference proteome</keyword>
<reference evidence="3 4" key="1">
    <citation type="submission" date="2020-04" db="EMBL/GenBank/DDBJ databases">
        <title>Genome sequence of Altibacter aquimarinus strain ALE3EI.</title>
        <authorList>
            <person name="Oh H.-M."/>
            <person name="Jang D."/>
        </authorList>
    </citation>
    <scope>NUCLEOTIDE SEQUENCE [LARGE SCALE GENOMIC DNA]</scope>
    <source>
        <strain evidence="3 4">ALE3EI</strain>
    </source>
</reference>
<dbReference type="InterPro" id="IPR049279">
    <property type="entry name" value="DUF3108-like"/>
</dbReference>
<dbReference type="Proteomes" id="UP000515514">
    <property type="component" value="Chromosome"/>
</dbReference>
<dbReference type="AlphaFoldDB" id="A0A7G8PUF0"/>
<dbReference type="Pfam" id="PF21347">
    <property type="entry name" value="DUF3108_like"/>
    <property type="match status" value="1"/>
</dbReference>
<evidence type="ECO:0000313" key="4">
    <source>
        <dbReference type="Proteomes" id="UP000515514"/>
    </source>
</evidence>
<feature type="signal peptide" evidence="1">
    <location>
        <begin position="1"/>
        <end position="21"/>
    </location>
</feature>
<dbReference type="KEGG" id="alti:ALE3EI_1404"/>
<evidence type="ECO:0000256" key="1">
    <source>
        <dbReference type="SAM" id="SignalP"/>
    </source>
</evidence>
<protein>
    <recommendedName>
        <fullName evidence="2">DUF3108 domain-containing protein</fullName>
    </recommendedName>
</protein>
<proteinExistence type="predicted"/>
<gene>
    <name evidence="3" type="ORF">ALE3EI_1404</name>
</gene>
<dbReference type="Gene3D" id="2.40.360.20">
    <property type="match status" value="1"/>
</dbReference>
<dbReference type="RefSeq" id="WP_186987592.1">
    <property type="nucleotide sequence ID" value="NZ_CP052909.1"/>
</dbReference>
<keyword evidence="1" id="KW-0732">Signal</keyword>
<evidence type="ECO:0000259" key="2">
    <source>
        <dbReference type="Pfam" id="PF21347"/>
    </source>
</evidence>
<feature type="chain" id="PRO_5028985571" description="DUF3108 domain-containing protein" evidence="1">
    <location>
        <begin position="22"/>
        <end position="229"/>
    </location>
</feature>
<sequence>MKSITTILLILFIGFTTNAQYDCSKFYPFTEGAKSQLTLYNGKNKVQGMVEYEVLKLSTTGGSVSATMKNRLFDEKGSMLSESEYEALCSDGVVSIDFKSLMRPGLMDAYGNMETEVTGTNLDLPNDLEVGQSLPDAEINVKMSMSGMNMNMKTAIVDRKVIGRESITTPAGTFDCFVLTQTMEIKSIASNMSRTSKQWVAEGVGVVKTEDYNKKGKLDGVSLLTAFNK</sequence>
<feature type="domain" description="DUF3108" evidence="2">
    <location>
        <begin position="30"/>
        <end position="224"/>
    </location>
</feature>